<evidence type="ECO:0000313" key="12">
    <source>
        <dbReference type="Proteomes" id="UP000199636"/>
    </source>
</evidence>
<dbReference type="InterPro" id="IPR025713">
    <property type="entry name" value="MotB-like_N_dom"/>
</dbReference>
<dbReference type="PROSITE" id="PS51123">
    <property type="entry name" value="OMPA_2"/>
    <property type="match status" value="1"/>
</dbReference>
<comment type="subcellular location">
    <subcellularLocation>
        <location evidence="1">Cell membrane</location>
        <topology evidence="1">Single-pass membrane protein</topology>
    </subcellularLocation>
</comment>
<dbReference type="PANTHER" id="PTHR30329:SF21">
    <property type="entry name" value="LIPOPROTEIN YIAD-RELATED"/>
    <property type="match status" value="1"/>
</dbReference>
<sequence length="334" mass="35894">MRKRGEQNHEIIVKRRGKKGHAEEHSSAWKVAFADFTLAMMALFMVLWIVQPRSSLQNPSAGELQSNPLVDGGAGVFDGSSRTPIELDGLPMPVRPPEAPRHPESATASADGKQPGEASEPRHYNSNVDLEELAALIRAVSSSVDALANIEVKVVPQGLRILIKDDQKRFMFERGSANLDPHFRSLLVALGGVLAKVDNKLILSGHTDAAPYRGANGYDNWNLSGDRALRARNVLVEAGLPARNVLQVTAQADVMPLHPDDPLNGANRRIELLLLTDSAEQLYRQLFSDGQAQAQVGARGAAFVQGKAADAKAAPANPPASVPAADKSGERNSH</sequence>
<dbReference type="SUPFAM" id="SSF103088">
    <property type="entry name" value="OmpA-like"/>
    <property type="match status" value="1"/>
</dbReference>
<evidence type="ECO:0000256" key="9">
    <source>
        <dbReference type="SAM" id="Phobius"/>
    </source>
</evidence>
<dbReference type="Pfam" id="PF00691">
    <property type="entry name" value="OmpA"/>
    <property type="match status" value="1"/>
</dbReference>
<feature type="transmembrane region" description="Helical" evidence="9">
    <location>
        <begin position="28"/>
        <end position="50"/>
    </location>
</feature>
<reference evidence="12" key="1">
    <citation type="submission" date="2016-10" db="EMBL/GenBank/DDBJ databases">
        <authorList>
            <person name="Varghese N."/>
            <person name="Submissions S."/>
        </authorList>
    </citation>
    <scope>NUCLEOTIDE SEQUENCE [LARGE SCALE GENOMIC DNA]</scope>
    <source>
        <strain evidence="12">CCM 7469</strain>
    </source>
</reference>
<evidence type="ECO:0000256" key="7">
    <source>
        <dbReference type="PROSITE-ProRule" id="PRU00473"/>
    </source>
</evidence>
<accession>A0A1G8FQH1</accession>
<evidence type="ECO:0000256" key="1">
    <source>
        <dbReference type="ARBA" id="ARBA00004162"/>
    </source>
</evidence>
<feature type="compositionally biased region" description="Basic and acidic residues" evidence="8">
    <location>
        <begin position="1"/>
        <end position="13"/>
    </location>
</feature>
<dbReference type="Proteomes" id="UP000199636">
    <property type="component" value="Unassembled WGS sequence"/>
</dbReference>
<gene>
    <name evidence="11" type="ORF">SAMN05216272_103389</name>
</gene>
<keyword evidence="6 7" id="KW-0472">Membrane</keyword>
<keyword evidence="12" id="KW-1185">Reference proteome</keyword>
<dbReference type="PANTHER" id="PTHR30329">
    <property type="entry name" value="STATOR ELEMENT OF FLAGELLAR MOTOR COMPLEX"/>
    <property type="match status" value="1"/>
</dbReference>
<dbReference type="AlphaFoldDB" id="A0A1G8FQH1"/>
<keyword evidence="5 9" id="KW-1133">Transmembrane helix</keyword>
<evidence type="ECO:0000256" key="6">
    <source>
        <dbReference type="ARBA" id="ARBA00023136"/>
    </source>
</evidence>
<name>A0A1G8FQH1_9PSED</name>
<dbReference type="InterPro" id="IPR036737">
    <property type="entry name" value="OmpA-like_sf"/>
</dbReference>
<dbReference type="Pfam" id="PF13677">
    <property type="entry name" value="MotB_plug"/>
    <property type="match status" value="1"/>
</dbReference>
<dbReference type="InterPro" id="IPR006665">
    <property type="entry name" value="OmpA-like"/>
</dbReference>
<dbReference type="STRING" id="428992.SAMN05216272_103389"/>
<feature type="domain" description="OmpA-like" evidence="10">
    <location>
        <begin position="159"/>
        <end position="278"/>
    </location>
</feature>
<organism evidence="11 12">
    <name type="scientific">Pseudomonas panipatensis</name>
    <dbReference type="NCBI Taxonomy" id="428992"/>
    <lineage>
        <taxon>Bacteria</taxon>
        <taxon>Pseudomonadati</taxon>
        <taxon>Pseudomonadota</taxon>
        <taxon>Gammaproteobacteria</taxon>
        <taxon>Pseudomonadales</taxon>
        <taxon>Pseudomonadaceae</taxon>
        <taxon>Pseudomonas</taxon>
    </lineage>
</organism>
<dbReference type="RefSeq" id="WP_090262360.1">
    <property type="nucleotide sequence ID" value="NZ_FNDS01000003.1"/>
</dbReference>
<feature type="region of interest" description="Disordered" evidence="8">
    <location>
        <begin position="307"/>
        <end position="334"/>
    </location>
</feature>
<evidence type="ECO:0000256" key="4">
    <source>
        <dbReference type="ARBA" id="ARBA00022692"/>
    </source>
</evidence>
<feature type="compositionally biased region" description="Polar residues" evidence="8">
    <location>
        <begin position="57"/>
        <end position="68"/>
    </location>
</feature>
<evidence type="ECO:0000259" key="10">
    <source>
        <dbReference type="PROSITE" id="PS51123"/>
    </source>
</evidence>
<evidence type="ECO:0000256" key="8">
    <source>
        <dbReference type="SAM" id="MobiDB-lite"/>
    </source>
</evidence>
<comment type="similarity">
    <text evidence="2">Belongs to the MotB family.</text>
</comment>
<dbReference type="GO" id="GO:0005886">
    <property type="term" value="C:plasma membrane"/>
    <property type="evidence" value="ECO:0007669"/>
    <property type="project" value="UniProtKB-SubCell"/>
</dbReference>
<evidence type="ECO:0000313" key="11">
    <source>
        <dbReference type="EMBL" id="SDH84355.1"/>
    </source>
</evidence>
<feature type="region of interest" description="Disordered" evidence="8">
    <location>
        <begin position="1"/>
        <end position="25"/>
    </location>
</feature>
<protein>
    <submittedName>
        <fullName evidence="11">Chemotaxis protein MotB</fullName>
    </submittedName>
</protein>
<dbReference type="InterPro" id="IPR050330">
    <property type="entry name" value="Bact_OuterMem_StrucFunc"/>
</dbReference>
<dbReference type="Gene3D" id="3.30.1330.60">
    <property type="entry name" value="OmpA-like domain"/>
    <property type="match status" value="1"/>
</dbReference>
<feature type="region of interest" description="Disordered" evidence="8">
    <location>
        <begin position="57"/>
        <end position="123"/>
    </location>
</feature>
<evidence type="ECO:0000256" key="3">
    <source>
        <dbReference type="ARBA" id="ARBA00022475"/>
    </source>
</evidence>
<keyword evidence="3" id="KW-1003">Cell membrane</keyword>
<dbReference type="CDD" id="cd07185">
    <property type="entry name" value="OmpA_C-like"/>
    <property type="match status" value="1"/>
</dbReference>
<proteinExistence type="inferred from homology"/>
<evidence type="ECO:0000256" key="2">
    <source>
        <dbReference type="ARBA" id="ARBA00008914"/>
    </source>
</evidence>
<dbReference type="OrthoDB" id="9809186at2"/>
<evidence type="ECO:0000256" key="5">
    <source>
        <dbReference type="ARBA" id="ARBA00022989"/>
    </source>
</evidence>
<dbReference type="EMBL" id="FNDS01000003">
    <property type="protein sequence ID" value="SDH84355.1"/>
    <property type="molecule type" value="Genomic_DNA"/>
</dbReference>
<keyword evidence="4 9" id="KW-0812">Transmembrane</keyword>